<dbReference type="NCBIfam" id="TIGR01135">
    <property type="entry name" value="glmS"/>
    <property type="match status" value="1"/>
</dbReference>
<dbReference type="PROSITE" id="PS51464">
    <property type="entry name" value="SIS"/>
    <property type="match status" value="2"/>
</dbReference>
<dbReference type="EMBL" id="UINC01007811">
    <property type="protein sequence ID" value="SVA35188.1"/>
    <property type="molecule type" value="Genomic_DNA"/>
</dbReference>
<dbReference type="SUPFAM" id="SSF56235">
    <property type="entry name" value="N-terminal nucleophile aminohydrolases (Ntn hydrolases)"/>
    <property type="match status" value="1"/>
</dbReference>
<dbReference type="Pfam" id="PF13522">
    <property type="entry name" value="GATase_6"/>
    <property type="match status" value="1"/>
</dbReference>
<dbReference type="InterPro" id="IPR017932">
    <property type="entry name" value="GATase_2_dom"/>
</dbReference>
<organism evidence="10">
    <name type="scientific">marine metagenome</name>
    <dbReference type="NCBI Taxonomy" id="408172"/>
    <lineage>
        <taxon>unclassified sequences</taxon>
        <taxon>metagenomes</taxon>
        <taxon>ecological metagenomes</taxon>
    </lineage>
</organism>
<dbReference type="CDD" id="cd05009">
    <property type="entry name" value="SIS_GlmS_GlmD_2"/>
    <property type="match status" value="1"/>
</dbReference>
<dbReference type="GO" id="GO:0097367">
    <property type="term" value="F:carbohydrate derivative binding"/>
    <property type="evidence" value="ECO:0007669"/>
    <property type="project" value="InterPro"/>
</dbReference>
<evidence type="ECO:0000256" key="6">
    <source>
        <dbReference type="ARBA" id="ARBA00022737"/>
    </source>
</evidence>
<dbReference type="GO" id="GO:0006047">
    <property type="term" value="P:UDP-N-acetylglucosamine metabolic process"/>
    <property type="evidence" value="ECO:0007669"/>
    <property type="project" value="TreeGrafter"/>
</dbReference>
<dbReference type="GO" id="GO:0006487">
    <property type="term" value="P:protein N-linked glycosylation"/>
    <property type="evidence" value="ECO:0007669"/>
    <property type="project" value="TreeGrafter"/>
</dbReference>
<dbReference type="CDD" id="cd05008">
    <property type="entry name" value="SIS_GlmS_GlmD_1"/>
    <property type="match status" value="1"/>
</dbReference>
<dbReference type="InterPro" id="IPR005855">
    <property type="entry name" value="GFAT"/>
</dbReference>
<dbReference type="FunFam" id="3.60.20.10:FF:000006">
    <property type="entry name" value="Glutamine--fructose-6-phosphate aminotransferase [isomerizing]"/>
    <property type="match status" value="1"/>
</dbReference>
<evidence type="ECO:0000256" key="3">
    <source>
        <dbReference type="ARBA" id="ARBA00016090"/>
    </source>
</evidence>
<dbReference type="GO" id="GO:0004360">
    <property type="term" value="F:glutamine-fructose-6-phosphate transaminase (isomerizing) activity"/>
    <property type="evidence" value="ECO:0007669"/>
    <property type="project" value="UniProtKB-EC"/>
</dbReference>
<comment type="catalytic activity">
    <reaction evidence="1">
        <text>D-fructose 6-phosphate + L-glutamine = D-glucosamine 6-phosphate + L-glutamate</text>
        <dbReference type="Rhea" id="RHEA:13237"/>
        <dbReference type="ChEBI" id="CHEBI:29985"/>
        <dbReference type="ChEBI" id="CHEBI:58359"/>
        <dbReference type="ChEBI" id="CHEBI:58725"/>
        <dbReference type="ChEBI" id="CHEBI:61527"/>
        <dbReference type="EC" id="2.6.1.16"/>
    </reaction>
</comment>
<dbReference type="InterPro" id="IPR035490">
    <property type="entry name" value="GlmS/FrlB_SIS"/>
</dbReference>
<name>A0A381V5Z2_9ZZZZ</name>
<feature type="domain" description="SIS" evidence="9">
    <location>
        <begin position="450"/>
        <end position="587"/>
    </location>
</feature>
<dbReference type="InterPro" id="IPR047084">
    <property type="entry name" value="GFAT_N"/>
</dbReference>
<evidence type="ECO:0000256" key="4">
    <source>
        <dbReference type="ARBA" id="ARBA00022576"/>
    </source>
</evidence>
<dbReference type="PROSITE" id="PS51278">
    <property type="entry name" value="GATASE_TYPE_2"/>
    <property type="match status" value="1"/>
</dbReference>
<evidence type="ECO:0000259" key="9">
    <source>
        <dbReference type="PROSITE" id="PS51464"/>
    </source>
</evidence>
<dbReference type="InterPro" id="IPR035466">
    <property type="entry name" value="GlmS/AgaS_SIS"/>
</dbReference>
<dbReference type="InterPro" id="IPR029055">
    <property type="entry name" value="Ntn_hydrolases_N"/>
</dbReference>
<keyword evidence="4" id="KW-0032">Aminotransferase</keyword>
<dbReference type="PANTHER" id="PTHR10937:SF0">
    <property type="entry name" value="GLUTAMINE--FRUCTOSE-6-PHOSPHATE TRANSAMINASE (ISOMERIZING)"/>
    <property type="match status" value="1"/>
</dbReference>
<dbReference type="Gene3D" id="3.40.50.10490">
    <property type="entry name" value="Glucose-6-phosphate isomerase like protein, domain 1"/>
    <property type="match status" value="2"/>
</dbReference>
<dbReference type="InterPro" id="IPR046348">
    <property type="entry name" value="SIS_dom_sf"/>
</dbReference>
<evidence type="ECO:0000313" key="10">
    <source>
        <dbReference type="EMBL" id="SVA35188.1"/>
    </source>
</evidence>
<keyword evidence="5" id="KW-0808">Transferase</keyword>
<protein>
    <recommendedName>
        <fullName evidence="3">Glutamine--fructose-6-phosphate aminotransferase [isomerizing]</fullName>
        <ecNumber evidence="2">2.6.1.16</ecNumber>
    </recommendedName>
</protein>
<reference evidence="10" key="1">
    <citation type="submission" date="2018-05" db="EMBL/GenBank/DDBJ databases">
        <authorList>
            <person name="Lanie J.A."/>
            <person name="Ng W.-L."/>
            <person name="Kazmierczak K.M."/>
            <person name="Andrzejewski T.M."/>
            <person name="Davidsen T.M."/>
            <person name="Wayne K.J."/>
            <person name="Tettelin H."/>
            <person name="Glass J.I."/>
            <person name="Rusch D."/>
            <person name="Podicherti R."/>
            <person name="Tsui H.-C.T."/>
            <person name="Winkler M.E."/>
        </authorList>
    </citation>
    <scope>NUCLEOTIDE SEQUENCE</scope>
</reference>
<dbReference type="EC" id="2.6.1.16" evidence="2"/>
<dbReference type="SUPFAM" id="SSF53697">
    <property type="entry name" value="SIS domain"/>
    <property type="match status" value="1"/>
</dbReference>
<dbReference type="PANTHER" id="PTHR10937">
    <property type="entry name" value="GLUCOSAMINE--FRUCTOSE-6-PHOSPHATE AMINOTRANSFERASE, ISOMERIZING"/>
    <property type="match status" value="1"/>
</dbReference>
<evidence type="ECO:0000256" key="1">
    <source>
        <dbReference type="ARBA" id="ARBA00001031"/>
    </source>
</evidence>
<proteinExistence type="predicted"/>
<dbReference type="AlphaFoldDB" id="A0A381V5Z2"/>
<accession>A0A381V5Z2</accession>
<dbReference type="Pfam" id="PF01380">
    <property type="entry name" value="SIS"/>
    <property type="match status" value="2"/>
</dbReference>
<sequence length="597" mass="65850">MKKYVRTYLIYHIMCSIIGYFGHDEAAPTLVRGLGRMEYRGYDSVGIATGSNNKLTIKKGVGKVSEVNTNLGLDQLHGSIGIGHTRWATHGKVTAKNAHPHLSNSGKIAIVHNGIIENFEELKSNLQNKGYKFQSETDTEVIANLIQLNFDETSDIKQSIMKTVADLKGHYSFVVIFEDGTLAAARFHEPLIVGVEKGNYYLSSDVLGFIEKTDDAIYVDNEDFVIVNNGGMYIFDFDGTPVKYQITKVSKEFADVYKGDYAHFTLKEISEQPDTILRAENNEQVQQFVDNIKKSKNLYITGSGTSYNAAEIAKYLISKFAKIKINTVISSEFPFSPDDIEQDSTLIAVSQSGESADVLEAVRIAKKSNTSILSIVNHLNSSLSQESSLSIGLNCGPEIGVAATKSFTSQLAILYKITDKLCNGCINPDLAKVSVAISQILSNHSKIKEVAKNLKEISDIYVLGRGIHLSIAREAALKLKELSYIHAEGIAGGELKHGPLALMDSNVYVVIINPNDSTYSDTMNSANEIKARGAKIIGISDKESDIYDYWIDIPIIDEILYPIIEIIPIQLLAYYTALEKKTNPDYPRNLAKSVTVK</sequence>
<evidence type="ECO:0000259" key="8">
    <source>
        <dbReference type="PROSITE" id="PS51278"/>
    </source>
</evidence>
<evidence type="ECO:0000256" key="7">
    <source>
        <dbReference type="ARBA" id="ARBA00022962"/>
    </source>
</evidence>
<dbReference type="CDD" id="cd00714">
    <property type="entry name" value="GFAT"/>
    <property type="match status" value="1"/>
</dbReference>
<dbReference type="Gene3D" id="3.60.20.10">
    <property type="entry name" value="Glutamine Phosphoribosylpyrophosphate, subunit 1, domain 1"/>
    <property type="match status" value="1"/>
</dbReference>
<gene>
    <name evidence="10" type="ORF">METZ01_LOCUS88042</name>
</gene>
<evidence type="ECO:0000256" key="2">
    <source>
        <dbReference type="ARBA" id="ARBA00012916"/>
    </source>
</evidence>
<feature type="domain" description="SIS" evidence="9">
    <location>
        <begin position="288"/>
        <end position="427"/>
    </location>
</feature>
<keyword evidence="7" id="KW-0315">Glutamine amidotransferase</keyword>
<dbReference type="InterPro" id="IPR001347">
    <property type="entry name" value="SIS_dom"/>
</dbReference>
<feature type="domain" description="Glutamine amidotransferase type-2" evidence="8">
    <location>
        <begin position="15"/>
        <end position="230"/>
    </location>
</feature>
<keyword evidence="6" id="KW-0677">Repeat</keyword>
<dbReference type="GO" id="GO:0006002">
    <property type="term" value="P:fructose 6-phosphate metabolic process"/>
    <property type="evidence" value="ECO:0007669"/>
    <property type="project" value="TreeGrafter"/>
</dbReference>
<dbReference type="NCBIfam" id="NF001484">
    <property type="entry name" value="PRK00331.1"/>
    <property type="match status" value="1"/>
</dbReference>
<evidence type="ECO:0000256" key="5">
    <source>
        <dbReference type="ARBA" id="ARBA00022679"/>
    </source>
</evidence>